<dbReference type="Proteomes" id="UP000830835">
    <property type="component" value="Unassembled WGS sequence"/>
</dbReference>
<protein>
    <submittedName>
        <fullName evidence="1">Uncharacterized protein</fullName>
    </submittedName>
</protein>
<gene>
    <name evidence="1" type="ORF">JX360_15905</name>
</gene>
<comment type="caution">
    <text evidence="1">The sequence shown here is derived from an EMBL/GenBank/DDBJ whole genome shotgun (WGS) entry which is preliminary data.</text>
</comment>
<evidence type="ECO:0000313" key="2">
    <source>
        <dbReference type="Proteomes" id="UP000830835"/>
    </source>
</evidence>
<name>A0ABT0CF09_THEVL</name>
<reference evidence="1" key="1">
    <citation type="submission" date="2021-02" db="EMBL/GenBank/DDBJ databases">
        <title>The CRISPR/cas machinery reduction and long-range gene transfer in the hot spring cyanobacterium Synechococcus.</title>
        <authorList>
            <person name="Dvorak P."/>
            <person name="Jahodarova E."/>
            <person name="Hasler P."/>
            <person name="Poulickova A."/>
        </authorList>
    </citation>
    <scope>NUCLEOTIDE SEQUENCE</scope>
    <source>
        <strain evidence="1">Rupite</strain>
    </source>
</reference>
<evidence type="ECO:0000313" key="1">
    <source>
        <dbReference type="EMBL" id="MCJ2544371.1"/>
    </source>
</evidence>
<organism evidence="1 2">
    <name type="scientific">Thermostichus vulcanus str. 'Rupite'</name>
    <dbReference type="NCBI Taxonomy" id="2813851"/>
    <lineage>
        <taxon>Bacteria</taxon>
        <taxon>Bacillati</taxon>
        <taxon>Cyanobacteriota</taxon>
        <taxon>Cyanophyceae</taxon>
        <taxon>Thermostichales</taxon>
        <taxon>Thermostichaceae</taxon>
        <taxon>Thermostichus</taxon>
    </lineage>
</organism>
<sequence>MQQLLDNCIDELRKYISAGRLPHRIERKAIIANWNPVHNGVVRPQPPQILPAYCIVSPEPTALPSVDIDVAERDKHILRVREAFKFLFEKAGTSNLLQGMEGLMREAVIDGYRCSVLPFIPERGQLIPRKSIASKAFKAYGFKSIGKATSGSLTFAKTFMDSKFEAQVEFDFGTWRRTVIADFFLLERGVTRIAKAHCLHYWYWSYDMDIPVLDKHLFQITMENAACSAGFLTTAIERALLGKELSTKTKVVTLD</sequence>
<dbReference type="EMBL" id="JAFIRA010000060">
    <property type="protein sequence ID" value="MCJ2544371.1"/>
    <property type="molecule type" value="Genomic_DNA"/>
</dbReference>
<keyword evidence="2" id="KW-1185">Reference proteome</keyword>
<accession>A0ABT0CF09</accession>
<proteinExistence type="predicted"/>
<dbReference type="RefSeq" id="WP_244352878.1">
    <property type="nucleotide sequence ID" value="NZ_JAFIRA010000060.1"/>
</dbReference>